<dbReference type="GO" id="GO:0000166">
    <property type="term" value="F:nucleotide binding"/>
    <property type="evidence" value="ECO:0007669"/>
    <property type="project" value="InterPro"/>
</dbReference>
<dbReference type="GO" id="GO:0033890">
    <property type="term" value="F:ribonuclease D activity"/>
    <property type="evidence" value="ECO:0007669"/>
    <property type="project" value="UniProtKB-UniRule"/>
</dbReference>
<keyword evidence="3 6" id="KW-0540">Nuclease</keyword>
<keyword evidence="2 6" id="KW-0819">tRNA processing</keyword>
<evidence type="ECO:0000256" key="2">
    <source>
        <dbReference type="ARBA" id="ARBA00022694"/>
    </source>
</evidence>
<comment type="caution">
    <text evidence="9">The sequence shown here is derived from an EMBL/GenBank/DDBJ whole genome shotgun (WGS) entry which is preliminary data.</text>
</comment>
<dbReference type="InterPro" id="IPR010997">
    <property type="entry name" value="HRDC-like_sf"/>
</dbReference>
<comment type="catalytic activity">
    <reaction evidence="6">
        <text>Exonucleolytic cleavage that removes extra residues from the 3'-terminus of tRNA to produce 5'-mononucleotides.</text>
        <dbReference type="EC" id="3.1.13.5"/>
    </reaction>
</comment>
<reference evidence="10" key="1">
    <citation type="submission" date="2016-01" db="EMBL/GenBank/DDBJ databases">
        <authorList>
            <person name="Mitreva M."/>
            <person name="Pepin K.H."/>
            <person name="Mihindukulasuriya K.A."/>
            <person name="Fulton R."/>
            <person name="Fronick C."/>
            <person name="O'Laughlin M."/>
            <person name="Miner T."/>
            <person name="Herter B."/>
            <person name="Rosa B.A."/>
            <person name="Cordes M."/>
            <person name="Tomlinson C."/>
            <person name="Wollam A."/>
            <person name="Palsikar V.B."/>
            <person name="Mardis E.R."/>
            <person name="Wilson R.K."/>
        </authorList>
    </citation>
    <scope>NUCLEOTIDE SEQUENCE [LARGE SCALE GENOMIC DNA]</scope>
    <source>
        <strain evidence="10">DNF00019</strain>
    </source>
</reference>
<dbReference type="Pfam" id="PF01612">
    <property type="entry name" value="DNA_pol_A_exo1"/>
    <property type="match status" value="1"/>
</dbReference>
<evidence type="ECO:0000256" key="7">
    <source>
        <dbReference type="SAM" id="MobiDB-lite"/>
    </source>
</evidence>
<dbReference type="SMART" id="SM00341">
    <property type="entry name" value="HRDC"/>
    <property type="match status" value="1"/>
</dbReference>
<dbReference type="InterPro" id="IPR002121">
    <property type="entry name" value="HRDC_dom"/>
</dbReference>
<dbReference type="Gene3D" id="1.10.150.80">
    <property type="entry name" value="HRDC domain"/>
    <property type="match status" value="1"/>
</dbReference>
<dbReference type="InterPro" id="IPR044876">
    <property type="entry name" value="HRDC_dom_sf"/>
</dbReference>
<dbReference type="SUPFAM" id="SSF53098">
    <property type="entry name" value="Ribonuclease H-like"/>
    <property type="match status" value="1"/>
</dbReference>
<evidence type="ECO:0000259" key="8">
    <source>
        <dbReference type="PROSITE" id="PS50967"/>
    </source>
</evidence>
<dbReference type="NCBIfam" id="TIGR01388">
    <property type="entry name" value="rnd"/>
    <property type="match status" value="1"/>
</dbReference>
<dbReference type="PATRIC" id="fig|1393034.3.peg.690"/>
<feature type="region of interest" description="Disordered" evidence="7">
    <location>
        <begin position="349"/>
        <end position="372"/>
    </location>
</feature>
<dbReference type="InterPro" id="IPR051086">
    <property type="entry name" value="RNase_D-like"/>
</dbReference>
<evidence type="ECO:0000256" key="4">
    <source>
        <dbReference type="ARBA" id="ARBA00022801"/>
    </source>
</evidence>
<evidence type="ECO:0000313" key="10">
    <source>
        <dbReference type="Proteomes" id="UP000070675"/>
    </source>
</evidence>
<dbReference type="SUPFAM" id="SSF47819">
    <property type="entry name" value="HRDC-like"/>
    <property type="match status" value="2"/>
</dbReference>
<dbReference type="CDD" id="cd06142">
    <property type="entry name" value="RNaseD_exo"/>
    <property type="match status" value="1"/>
</dbReference>
<dbReference type="AlphaFoldDB" id="A0A133XV82"/>
<dbReference type="EC" id="3.1.13.5" evidence="6"/>
<dbReference type="GO" id="GO:0005737">
    <property type="term" value="C:cytoplasm"/>
    <property type="evidence" value="ECO:0007669"/>
    <property type="project" value="UniProtKB-SubCell"/>
</dbReference>
<evidence type="ECO:0000313" key="9">
    <source>
        <dbReference type="EMBL" id="KXB34819.1"/>
    </source>
</evidence>
<comment type="cofactor">
    <cofactor evidence="6">
        <name>a divalent metal cation</name>
        <dbReference type="ChEBI" id="CHEBI:60240"/>
    </cofactor>
</comment>
<evidence type="ECO:0000256" key="1">
    <source>
        <dbReference type="ARBA" id="ARBA00022490"/>
    </source>
</evidence>
<evidence type="ECO:0000256" key="6">
    <source>
        <dbReference type="HAMAP-Rule" id="MF_01899"/>
    </source>
</evidence>
<dbReference type="SMART" id="SM00474">
    <property type="entry name" value="35EXOc"/>
    <property type="match status" value="1"/>
</dbReference>
<dbReference type="HAMAP" id="MF_01899">
    <property type="entry name" value="RNase_D"/>
    <property type="match status" value="1"/>
</dbReference>
<comment type="function">
    <text evidence="6">Exonuclease involved in the 3' processing of various precursor tRNAs. Initiates hydrolysis at the 3'-terminus of an RNA molecule and releases 5'-mononucleotides.</text>
</comment>
<dbReference type="InterPro" id="IPR006292">
    <property type="entry name" value="RNase_D"/>
</dbReference>
<protein>
    <recommendedName>
        <fullName evidence="6">Ribonuclease D</fullName>
        <shortName evidence="6">RNase D</shortName>
        <ecNumber evidence="6">3.1.13.5</ecNumber>
    </recommendedName>
</protein>
<dbReference type="InterPro" id="IPR036397">
    <property type="entry name" value="RNaseH_sf"/>
</dbReference>
<organism evidence="9 10">
    <name type="scientific">Atopobium deltae</name>
    <dbReference type="NCBI Taxonomy" id="1393034"/>
    <lineage>
        <taxon>Bacteria</taxon>
        <taxon>Bacillati</taxon>
        <taxon>Actinomycetota</taxon>
        <taxon>Coriobacteriia</taxon>
        <taxon>Coriobacteriales</taxon>
        <taxon>Atopobiaceae</taxon>
        <taxon>Atopobium</taxon>
    </lineage>
</organism>
<dbReference type="GO" id="GO:0042780">
    <property type="term" value="P:tRNA 3'-end processing"/>
    <property type="evidence" value="ECO:0007669"/>
    <property type="project" value="UniProtKB-UniRule"/>
</dbReference>
<dbReference type="STRING" id="1393034.HMPREF3192_00714"/>
<keyword evidence="5 6" id="KW-0269">Exonuclease</keyword>
<dbReference type="PROSITE" id="PS50967">
    <property type="entry name" value="HRDC"/>
    <property type="match status" value="1"/>
</dbReference>
<dbReference type="EMBL" id="LSCR01000011">
    <property type="protein sequence ID" value="KXB34819.1"/>
    <property type="molecule type" value="Genomic_DNA"/>
</dbReference>
<dbReference type="GO" id="GO:0003676">
    <property type="term" value="F:nucleic acid binding"/>
    <property type="evidence" value="ECO:0007669"/>
    <property type="project" value="InterPro"/>
</dbReference>
<dbReference type="Pfam" id="PF00570">
    <property type="entry name" value="HRDC"/>
    <property type="match status" value="1"/>
</dbReference>
<dbReference type="Gene3D" id="3.30.420.10">
    <property type="entry name" value="Ribonuclease H-like superfamily/Ribonuclease H"/>
    <property type="match status" value="1"/>
</dbReference>
<keyword evidence="4 6" id="KW-0378">Hydrolase</keyword>
<dbReference type="Proteomes" id="UP000070675">
    <property type="component" value="Unassembled WGS sequence"/>
</dbReference>
<feature type="domain" description="HRDC" evidence="8">
    <location>
        <begin position="207"/>
        <end position="286"/>
    </location>
</feature>
<name>A0A133XV82_9ACTN</name>
<accession>A0A133XV82</accession>
<dbReference type="GO" id="GO:0008408">
    <property type="term" value="F:3'-5' exonuclease activity"/>
    <property type="evidence" value="ECO:0007669"/>
    <property type="project" value="InterPro"/>
</dbReference>
<dbReference type="PANTHER" id="PTHR47649:SF1">
    <property type="entry name" value="RIBONUCLEASE D"/>
    <property type="match status" value="1"/>
</dbReference>
<evidence type="ECO:0000256" key="3">
    <source>
        <dbReference type="ARBA" id="ARBA00022722"/>
    </source>
</evidence>
<gene>
    <name evidence="6" type="primary">rnd</name>
    <name evidence="9" type="ORF">HMPREF3192_00714</name>
</gene>
<comment type="subcellular location">
    <subcellularLocation>
        <location evidence="6">Cytoplasm</location>
    </subcellularLocation>
</comment>
<dbReference type="RefSeq" id="WP_066305247.1">
    <property type="nucleotide sequence ID" value="NZ_KQ959491.1"/>
</dbReference>
<keyword evidence="10" id="KW-1185">Reference proteome</keyword>
<dbReference type="OrthoDB" id="144122at2"/>
<evidence type="ECO:0000256" key="5">
    <source>
        <dbReference type="ARBA" id="ARBA00022839"/>
    </source>
</evidence>
<sequence length="404" mass="45487">MYISAFSELEAFIAQVRAEKFVAVDTEFVRDNTFYPKLCLVQLATPSANALIDPILIENLSPLAELLKDESIVKIFHACSQDLEVLEYATGVVAHPIFDTQIAAGFLGHPHQLGLAPLVQLYEGVRLPKTVTLTDWAARPLDSEQLRYAADDVTYLPHIYQTMMQQLIEKDRLGWVMPEMESYCDASRWNIAPEEAYKRLKRSNSFTRRQLAIAREVCAWREGVAQKENRPRRWVLSDETTIELCRLAPTTEHDVRRVRGTEHLSFAERLAILKALEAGRNCPAAWTPQTAERHQHNPAFESVLDLAYALLRIIADKSGVAISLIASRDDLRNFAEALYQKDAAAEKTASSTGAAAKRTSSRKKTTPPSRLSEGWRYELAGKTLESLFRGQTALTVKNGRLEIF</sequence>
<keyword evidence="1 6" id="KW-0963">Cytoplasm</keyword>
<dbReference type="InterPro" id="IPR002562">
    <property type="entry name" value="3'-5'_exonuclease_dom"/>
</dbReference>
<comment type="similarity">
    <text evidence="6">Belongs to the RNase D family.</text>
</comment>
<dbReference type="PANTHER" id="PTHR47649">
    <property type="entry name" value="RIBONUCLEASE D"/>
    <property type="match status" value="1"/>
</dbReference>
<dbReference type="InterPro" id="IPR012337">
    <property type="entry name" value="RNaseH-like_sf"/>
</dbReference>
<proteinExistence type="inferred from homology"/>